<sequence length="148" mass="17144">MYQEEYLPQDNAYDADYAQDEELSISVSSDDDSKVIISKFNTQQKKQADKGYLKQKVVVEGEIKKVESFASVLNCNAKIRHAISGHKTPDNVGSRYESKYFSVTDTTTSGSNEPRRLYYNTPEEFERHYFNTVTVPRQVKKAWHDRNM</sequence>
<evidence type="ECO:0000313" key="1">
    <source>
        <dbReference type="EMBL" id="QHT85709.1"/>
    </source>
</evidence>
<protein>
    <submittedName>
        <fullName evidence="1">Uncharacterized protein</fullName>
    </submittedName>
</protein>
<name>A0A6C0HYT8_9ZZZZ</name>
<reference evidence="1" key="1">
    <citation type="journal article" date="2020" name="Nature">
        <title>Giant virus diversity and host interactions through global metagenomics.</title>
        <authorList>
            <person name="Schulz F."/>
            <person name="Roux S."/>
            <person name="Paez-Espino D."/>
            <person name="Jungbluth S."/>
            <person name="Walsh D.A."/>
            <person name="Denef V.J."/>
            <person name="McMahon K.D."/>
            <person name="Konstantinidis K.T."/>
            <person name="Eloe-Fadrosh E.A."/>
            <person name="Kyrpides N.C."/>
            <person name="Woyke T."/>
        </authorList>
    </citation>
    <scope>NUCLEOTIDE SEQUENCE</scope>
    <source>
        <strain evidence="1">GVMAG-M-3300023184-182</strain>
    </source>
</reference>
<proteinExistence type="predicted"/>
<organism evidence="1">
    <name type="scientific">viral metagenome</name>
    <dbReference type="NCBI Taxonomy" id="1070528"/>
    <lineage>
        <taxon>unclassified sequences</taxon>
        <taxon>metagenomes</taxon>
        <taxon>organismal metagenomes</taxon>
    </lineage>
</organism>
<dbReference type="AlphaFoldDB" id="A0A6C0HYT8"/>
<dbReference type="EMBL" id="MN740044">
    <property type="protein sequence ID" value="QHT85709.1"/>
    <property type="molecule type" value="Genomic_DNA"/>
</dbReference>
<accession>A0A6C0HYT8</accession>